<evidence type="ECO:0000313" key="7">
    <source>
        <dbReference type="EMBL" id="CAH0371327.1"/>
    </source>
</evidence>
<sequence>MRFLLVSTAAALSVPGTHKRQIRIAPGLEVTVLEADEGKPGGVHTGTVTWSGGRALAGYLSENAHLVRGKRVAEIGCGCGLVSLTCCALGADAVLATDVEDDALARVAGAPDGAKLSTSIFDIFSESPLPPCDVLVASDVGYTEKLALGFARRAAEAVAAGATVVTSDSTKLRWTEFLADASRLTGRDVRAFSWRDKSNPYVRPASVAVLRPFRIGSRPSKLAIVQAERVRSALNVSSALMPIDAAGDIQGSKEDAPLARKGVDFTGSLDDALLDGTIDAAVHSCKDIPPQNRWRAGLTIAACLPRADVQDVLVGPYASLQDLPAGARVGSASMRRQAQLLARRPDAQVVNIRGNVLERLAALDAGEVDALILAKAGLDRLAEARADVHPIPLDDMLPGAAQGIIAVVCRADDAATAAILDNIDDRAARRCVAAERALLDVVDESLRRKWPGRPPVAAYCCGSVLRGKLATPDGSAVVEVSEALHDGESFEDLGRRVGHALVEQGGSAFLSGY</sequence>
<evidence type="ECO:0000313" key="8">
    <source>
        <dbReference type="Proteomes" id="UP000789595"/>
    </source>
</evidence>
<reference evidence="7" key="1">
    <citation type="submission" date="2021-11" db="EMBL/GenBank/DDBJ databases">
        <authorList>
            <consortium name="Genoscope - CEA"/>
            <person name="William W."/>
        </authorList>
    </citation>
    <scope>NUCLEOTIDE SEQUENCE</scope>
</reference>
<dbReference type="Gene3D" id="3.40.190.10">
    <property type="entry name" value="Periplasmic binding protein-like II"/>
    <property type="match status" value="2"/>
</dbReference>
<protein>
    <recommendedName>
        <fullName evidence="3">hydroxymethylbilane synthase</fullName>
        <ecNumber evidence="3">2.5.1.61</ecNumber>
    </recommendedName>
</protein>
<keyword evidence="8" id="KW-1185">Reference proteome</keyword>
<evidence type="ECO:0000256" key="5">
    <source>
        <dbReference type="ARBA" id="ARBA00023244"/>
    </source>
</evidence>
<dbReference type="EMBL" id="CAKKNE010000003">
    <property type="protein sequence ID" value="CAH0371327.1"/>
    <property type="molecule type" value="Genomic_DNA"/>
</dbReference>
<dbReference type="GO" id="GO:0004418">
    <property type="term" value="F:hydroxymethylbilane synthase activity"/>
    <property type="evidence" value="ECO:0007669"/>
    <property type="project" value="UniProtKB-EC"/>
</dbReference>
<dbReference type="GO" id="GO:0005737">
    <property type="term" value="C:cytoplasm"/>
    <property type="evidence" value="ECO:0007669"/>
    <property type="project" value="TreeGrafter"/>
</dbReference>
<evidence type="ECO:0000256" key="2">
    <source>
        <dbReference type="ARBA" id="ARBA00005638"/>
    </source>
</evidence>
<dbReference type="Gene3D" id="3.40.50.150">
    <property type="entry name" value="Vaccinia Virus protein VP39"/>
    <property type="match status" value="1"/>
</dbReference>
<dbReference type="InterPro" id="IPR036803">
    <property type="entry name" value="Porphobilinogen_deaminase_C_sf"/>
</dbReference>
<proteinExistence type="inferred from homology"/>
<dbReference type="SUPFAM" id="SSF53335">
    <property type="entry name" value="S-adenosyl-L-methionine-dependent methyltransferases"/>
    <property type="match status" value="1"/>
</dbReference>
<dbReference type="Proteomes" id="UP000789595">
    <property type="component" value="Unassembled WGS sequence"/>
</dbReference>
<dbReference type="PANTHER" id="PTHR11557:SF0">
    <property type="entry name" value="PORPHOBILINOGEN DEAMINASE"/>
    <property type="match status" value="1"/>
</dbReference>
<dbReference type="FunFam" id="3.40.190.10:FF:000005">
    <property type="entry name" value="Porphobilinogen deaminase"/>
    <property type="match status" value="1"/>
</dbReference>
<dbReference type="GO" id="GO:0006783">
    <property type="term" value="P:heme biosynthetic process"/>
    <property type="evidence" value="ECO:0007669"/>
    <property type="project" value="TreeGrafter"/>
</dbReference>
<evidence type="ECO:0000256" key="4">
    <source>
        <dbReference type="ARBA" id="ARBA00022679"/>
    </source>
</evidence>
<dbReference type="InterPro" id="IPR000860">
    <property type="entry name" value="HemC"/>
</dbReference>
<dbReference type="InterPro" id="IPR029063">
    <property type="entry name" value="SAM-dependent_MTases_sf"/>
</dbReference>
<evidence type="ECO:0000256" key="1">
    <source>
        <dbReference type="ARBA" id="ARBA00001916"/>
    </source>
</evidence>
<evidence type="ECO:0000259" key="6">
    <source>
        <dbReference type="Pfam" id="PF01379"/>
    </source>
</evidence>
<dbReference type="PANTHER" id="PTHR11557">
    <property type="entry name" value="PORPHOBILINOGEN DEAMINASE"/>
    <property type="match status" value="1"/>
</dbReference>
<gene>
    <name evidence="7" type="ORF">PECAL_3P12620</name>
</gene>
<feature type="domain" description="Porphobilinogen deaminase N-terminal" evidence="6">
    <location>
        <begin position="213"/>
        <end position="416"/>
    </location>
</feature>
<name>A0A8J2SPF3_9STRA</name>
<keyword evidence="4" id="KW-0808">Transferase</keyword>
<accession>A0A8J2SPF3</accession>
<comment type="cofactor">
    <cofactor evidence="1">
        <name>dipyrromethane</name>
        <dbReference type="ChEBI" id="CHEBI:60342"/>
    </cofactor>
</comment>
<comment type="caution">
    <text evidence="7">The sequence shown here is derived from an EMBL/GenBank/DDBJ whole genome shotgun (WGS) entry which is preliminary data.</text>
</comment>
<organism evidence="7 8">
    <name type="scientific">Pelagomonas calceolata</name>
    <dbReference type="NCBI Taxonomy" id="35677"/>
    <lineage>
        <taxon>Eukaryota</taxon>
        <taxon>Sar</taxon>
        <taxon>Stramenopiles</taxon>
        <taxon>Ochrophyta</taxon>
        <taxon>Pelagophyceae</taxon>
        <taxon>Pelagomonadales</taxon>
        <taxon>Pelagomonadaceae</taxon>
        <taxon>Pelagomonas</taxon>
    </lineage>
</organism>
<dbReference type="OrthoDB" id="564646at2759"/>
<dbReference type="PRINTS" id="PR00151">
    <property type="entry name" value="PORPHBDMNASE"/>
</dbReference>
<dbReference type="SUPFAM" id="SSF53850">
    <property type="entry name" value="Periplasmic binding protein-like II"/>
    <property type="match status" value="1"/>
</dbReference>
<dbReference type="AlphaFoldDB" id="A0A8J2SPF3"/>
<dbReference type="InterPro" id="IPR022417">
    <property type="entry name" value="Porphobilin_deaminase_N"/>
</dbReference>
<dbReference type="NCBIfam" id="TIGR00212">
    <property type="entry name" value="hemC"/>
    <property type="match status" value="1"/>
</dbReference>
<comment type="similarity">
    <text evidence="2">Belongs to the HMBS family.</text>
</comment>
<dbReference type="SUPFAM" id="SSF54782">
    <property type="entry name" value="Porphobilinogen deaminase (hydroxymethylbilane synthase), C-terminal domain"/>
    <property type="match status" value="1"/>
</dbReference>
<keyword evidence="5" id="KW-0627">Porphyrin biosynthesis</keyword>
<dbReference type="EC" id="2.5.1.61" evidence="3"/>
<dbReference type="Pfam" id="PF01379">
    <property type="entry name" value="Porphobil_deam"/>
    <property type="match status" value="1"/>
</dbReference>
<evidence type="ECO:0000256" key="3">
    <source>
        <dbReference type="ARBA" id="ARBA00012655"/>
    </source>
</evidence>